<organism evidence="16 17">
    <name type="scientific">Dekkera bruxellensis</name>
    <name type="common">Brettanomyces custersii</name>
    <dbReference type="NCBI Taxonomy" id="5007"/>
    <lineage>
        <taxon>Eukaryota</taxon>
        <taxon>Fungi</taxon>
        <taxon>Dikarya</taxon>
        <taxon>Ascomycota</taxon>
        <taxon>Saccharomycotina</taxon>
        <taxon>Pichiomycetes</taxon>
        <taxon>Pichiales</taxon>
        <taxon>Pichiaceae</taxon>
        <taxon>Brettanomyces</taxon>
    </lineage>
</organism>
<comment type="function">
    <text evidence="14">Catalyzes the third of the four reactions of the long-chain fatty acids elongation cycle. This endoplasmic reticulum-bound enzymatic process, allows the addition of two carbons to the chain of long- and very long-chain fatty acids/VLCFAs per cycle. This enzyme catalyzes the dehydration of the 3-hydroxyacyl-CoA intermediate into trans-2,3-enoyl-CoA, within each cycle of fatty acid elongation. Thereby, it participates to the production of VLCFAs of different chain lengths that are involved in multiple biological processes as precursors of membrane lipids and lipid mediators.</text>
</comment>
<keyword evidence="10 14" id="KW-0472">Membrane</keyword>
<keyword evidence="14" id="KW-0256">Endoplasmic reticulum</keyword>
<dbReference type="UniPathway" id="UPA00094"/>
<evidence type="ECO:0000256" key="15">
    <source>
        <dbReference type="SAM" id="MobiDB-lite"/>
    </source>
</evidence>
<keyword evidence="8 14" id="KW-1133">Transmembrane helix</keyword>
<reference evidence="16" key="2">
    <citation type="journal article" name="BMC Genomics">
        <title>New genome assemblies reveal patterns of domestication and adaptation across Brettanomyces (Dekkera) species.</title>
        <authorList>
            <person name="Roach M.J."/>
            <person name="Borneman A.R."/>
        </authorList>
    </citation>
    <scope>NUCLEOTIDE SEQUENCE</scope>
    <source>
        <strain evidence="16">UCD 2041</strain>
    </source>
</reference>
<keyword evidence="5 14" id="KW-0444">Lipid biosynthesis</keyword>
<accession>A0A871RDI9</accession>
<dbReference type="GO" id="GO:0030497">
    <property type="term" value="P:fatty acid elongation"/>
    <property type="evidence" value="ECO:0007669"/>
    <property type="project" value="TreeGrafter"/>
</dbReference>
<evidence type="ECO:0000313" key="16">
    <source>
        <dbReference type="EMBL" id="QOU21828.1"/>
    </source>
</evidence>
<keyword evidence="11 14" id="KW-0275">Fatty acid biosynthesis</keyword>
<keyword evidence="6 14" id="KW-0812">Transmembrane</keyword>
<evidence type="ECO:0000256" key="12">
    <source>
        <dbReference type="ARBA" id="ARBA00023239"/>
    </source>
</evidence>
<dbReference type="Pfam" id="PF04387">
    <property type="entry name" value="PTPLA"/>
    <property type="match status" value="1"/>
</dbReference>
<dbReference type="RefSeq" id="XP_041138321.1">
    <property type="nucleotide sequence ID" value="XM_041280530.1"/>
</dbReference>
<dbReference type="GO" id="GO:0042761">
    <property type="term" value="P:very long-chain fatty acid biosynthetic process"/>
    <property type="evidence" value="ECO:0007669"/>
    <property type="project" value="TreeGrafter"/>
</dbReference>
<comment type="catalytic activity">
    <reaction evidence="13 14">
        <text>a very-long-chain (3R)-3-hydroxyacyl-CoA = a very-long-chain (2E)-enoyl-CoA + H2O</text>
        <dbReference type="Rhea" id="RHEA:45812"/>
        <dbReference type="ChEBI" id="CHEBI:15377"/>
        <dbReference type="ChEBI" id="CHEBI:83728"/>
        <dbReference type="ChEBI" id="CHEBI:85440"/>
        <dbReference type="EC" id="4.2.1.134"/>
    </reaction>
</comment>
<dbReference type="GeneID" id="64573916"/>
<evidence type="ECO:0000256" key="4">
    <source>
        <dbReference type="ARBA" id="ARBA00013122"/>
    </source>
</evidence>
<sequence>MPSEQQSKDMKAKPSGSTAPKQTSPMWITNYNLLSGGLWAFILLNTIITAIFFGQPEMFTLTNNWVVLVQCCAVVEIYNSAVGNVKSPLLTTVMQVASRLLIVLGIFKALPYSPGNYHWVYITLCIAWSTTETVRYYYYAAKLLTHDNTPKKLTWLRYSLFTVLYPMGISSEVSIIYKSLDEAQFVYGAVYKYFLIACLAIYVPGSYTLYSYMLKQRKKQMKKLAEGISTKRKLRRSPTIAHIMVKSHVK</sequence>
<feature type="transmembrane region" description="Helical" evidence="14">
    <location>
        <begin position="158"/>
        <end position="177"/>
    </location>
</feature>
<evidence type="ECO:0000256" key="2">
    <source>
        <dbReference type="ARBA" id="ARBA00005194"/>
    </source>
</evidence>
<reference evidence="16" key="1">
    <citation type="submission" date="2020-10" db="EMBL/GenBank/DDBJ databases">
        <authorList>
            <person name="Palmer J.M."/>
        </authorList>
    </citation>
    <scope>NUCLEOTIDE SEQUENCE</scope>
    <source>
        <strain evidence="16">UCD 2041</strain>
    </source>
</reference>
<dbReference type="InterPro" id="IPR007482">
    <property type="entry name" value="Tyr_Pase-like_PTPLA"/>
</dbReference>
<feature type="region of interest" description="Disordered" evidence="15">
    <location>
        <begin position="1"/>
        <end position="22"/>
    </location>
</feature>
<feature type="transmembrane region" description="Helical" evidence="14">
    <location>
        <begin position="31"/>
        <end position="53"/>
    </location>
</feature>
<comment type="similarity">
    <text evidence="3 14">Belongs to the very long-chain fatty acids dehydratase HACD family.</text>
</comment>
<evidence type="ECO:0000256" key="3">
    <source>
        <dbReference type="ARBA" id="ARBA00007811"/>
    </source>
</evidence>
<evidence type="ECO:0000256" key="5">
    <source>
        <dbReference type="ARBA" id="ARBA00022516"/>
    </source>
</evidence>
<keyword evidence="7 14" id="KW-0276">Fatty acid metabolism</keyword>
<dbReference type="OrthoDB" id="46988at2759"/>
<comment type="pathway">
    <text evidence="2 14">Lipid metabolism; fatty acid biosynthesis.</text>
</comment>
<feature type="transmembrane region" description="Helical" evidence="14">
    <location>
        <begin position="119"/>
        <end position="138"/>
    </location>
</feature>
<evidence type="ECO:0000256" key="6">
    <source>
        <dbReference type="ARBA" id="ARBA00022692"/>
    </source>
</evidence>
<evidence type="ECO:0000256" key="11">
    <source>
        <dbReference type="ARBA" id="ARBA00023160"/>
    </source>
</evidence>
<proteinExistence type="inferred from homology"/>
<keyword evidence="12 14" id="KW-0456">Lyase</keyword>
<evidence type="ECO:0000256" key="9">
    <source>
        <dbReference type="ARBA" id="ARBA00023098"/>
    </source>
</evidence>
<comment type="caution">
    <text evidence="14">Lacks conserved residue(s) required for the propagation of feature annotation.</text>
</comment>
<gene>
    <name evidence="16" type="ORF">BRETT_001992</name>
</gene>
<name>A0A871RDI9_DEKBR</name>
<comment type="subcellular location">
    <subcellularLocation>
        <location evidence="14">Endoplasmic reticulum membrane</location>
        <topology evidence="14">Multi-pass membrane protein</topology>
    </subcellularLocation>
    <subcellularLocation>
        <location evidence="1">Membrane</location>
        <topology evidence="1">Multi-pass membrane protein</topology>
    </subcellularLocation>
</comment>
<evidence type="ECO:0000256" key="13">
    <source>
        <dbReference type="ARBA" id="ARBA00036671"/>
    </source>
</evidence>
<dbReference type="KEGG" id="bbrx:BRETT_001992"/>
<dbReference type="AlphaFoldDB" id="A0A871RDI9"/>
<dbReference type="PANTHER" id="PTHR11035:SF3">
    <property type="entry name" value="VERY-LONG-CHAIN (3R)-3-HYDROXYACYL-COA DEHYDRATASE"/>
    <property type="match status" value="1"/>
</dbReference>
<evidence type="ECO:0000313" key="17">
    <source>
        <dbReference type="Proteomes" id="UP000663131"/>
    </source>
</evidence>
<dbReference type="Proteomes" id="UP000663131">
    <property type="component" value="Chromosome 9"/>
</dbReference>
<evidence type="ECO:0000256" key="8">
    <source>
        <dbReference type="ARBA" id="ARBA00022989"/>
    </source>
</evidence>
<protein>
    <recommendedName>
        <fullName evidence="4 14">Very-long-chain (3R)-3-hydroxyacyl-CoA dehydratase</fullName>
        <ecNumber evidence="4 14">4.2.1.134</ecNumber>
    </recommendedName>
</protein>
<feature type="transmembrane region" description="Helical" evidence="14">
    <location>
        <begin position="189"/>
        <end position="213"/>
    </location>
</feature>
<evidence type="ECO:0000256" key="10">
    <source>
        <dbReference type="ARBA" id="ARBA00023136"/>
    </source>
</evidence>
<evidence type="ECO:0000256" key="14">
    <source>
        <dbReference type="RuleBase" id="RU363109"/>
    </source>
</evidence>
<dbReference type="GO" id="GO:0030148">
    <property type="term" value="P:sphingolipid biosynthetic process"/>
    <property type="evidence" value="ECO:0007669"/>
    <property type="project" value="TreeGrafter"/>
</dbReference>
<keyword evidence="9 14" id="KW-0443">Lipid metabolism</keyword>
<evidence type="ECO:0000256" key="1">
    <source>
        <dbReference type="ARBA" id="ARBA00004141"/>
    </source>
</evidence>
<dbReference type="GO" id="GO:0005789">
    <property type="term" value="C:endoplasmic reticulum membrane"/>
    <property type="evidence" value="ECO:0007669"/>
    <property type="project" value="UniProtKB-SubCell"/>
</dbReference>
<feature type="compositionally biased region" description="Basic and acidic residues" evidence="15">
    <location>
        <begin position="1"/>
        <end position="12"/>
    </location>
</feature>
<dbReference type="PANTHER" id="PTHR11035">
    <property type="entry name" value="VERY-LONG-CHAIN (3R)-3-HYDROXYACYL-COA DEHYDRATASE"/>
    <property type="match status" value="1"/>
</dbReference>
<dbReference type="EC" id="4.2.1.134" evidence="4 14"/>
<dbReference type="EMBL" id="CP063137">
    <property type="protein sequence ID" value="QOU21828.1"/>
    <property type="molecule type" value="Genomic_DNA"/>
</dbReference>
<dbReference type="GO" id="GO:0102158">
    <property type="term" value="F:very-long-chain (3R)-3-hydroxyacyl-CoA dehydratase activity"/>
    <property type="evidence" value="ECO:0007669"/>
    <property type="project" value="UniProtKB-EC"/>
</dbReference>
<evidence type="ECO:0000256" key="7">
    <source>
        <dbReference type="ARBA" id="ARBA00022832"/>
    </source>
</evidence>